<gene>
    <name evidence="2" type="ORF">M9Y10_042029</name>
</gene>
<evidence type="ECO:0000313" key="2">
    <source>
        <dbReference type="EMBL" id="KAK8886565.1"/>
    </source>
</evidence>
<reference evidence="2 3" key="1">
    <citation type="submission" date="2024-04" db="EMBL/GenBank/DDBJ databases">
        <title>Tritrichomonas musculus Genome.</title>
        <authorList>
            <person name="Alves-Ferreira E."/>
            <person name="Grigg M."/>
            <person name="Lorenzi H."/>
            <person name="Galac M."/>
        </authorList>
    </citation>
    <scope>NUCLEOTIDE SEQUENCE [LARGE SCALE GENOMIC DNA]</scope>
    <source>
        <strain evidence="2 3">EAF2021</strain>
    </source>
</reference>
<keyword evidence="3" id="KW-1185">Reference proteome</keyword>
<comment type="caution">
    <text evidence="2">The sequence shown here is derived from an EMBL/GenBank/DDBJ whole genome shotgun (WGS) entry which is preliminary data.</text>
</comment>
<evidence type="ECO:0000259" key="1">
    <source>
        <dbReference type="Pfam" id="PF10021"/>
    </source>
</evidence>
<accession>A0ABR2K959</accession>
<evidence type="ECO:0000313" key="3">
    <source>
        <dbReference type="Proteomes" id="UP001470230"/>
    </source>
</evidence>
<dbReference type="PANTHER" id="PTHR35596:SF1">
    <property type="entry name" value="MICROBIAL-TYPE PARG CATALYTIC DOMAIN-CONTAINING PROTEIN"/>
    <property type="match status" value="1"/>
</dbReference>
<proteinExistence type="predicted"/>
<dbReference type="PANTHER" id="PTHR35596">
    <property type="entry name" value="DUF2263 DOMAIN-CONTAINING PROTEIN"/>
    <property type="match status" value="1"/>
</dbReference>
<dbReference type="SUPFAM" id="SSF52949">
    <property type="entry name" value="Macro domain-like"/>
    <property type="match status" value="1"/>
</dbReference>
<dbReference type="InterPro" id="IPR043472">
    <property type="entry name" value="Macro_dom-like"/>
</dbReference>
<name>A0ABR2K959_9EUKA</name>
<sequence length="283" mass="32385">MSYQFTREYLIQIAHDTLNVLKNKNYTVNEKTIDLSQPIENSVNGTILYPPESSFDSQIHPLEQKRQGKIVFTNETTTNAVIRLKKELNTPEEDIVALNFASARTPGGAYLRGTKTQEESLARQTTLIASIQQEKTRKMYEYNATLQGPLYSDYMIYTPGAVVFRDDNLKYLPEPVSTSIITSAAANLRFMRDEDTMEEVHQTMIQRIRKILQIAILNNNKTIVLGAFGCGYFANDPYDVANFFKKILIDEKYIDFFDQVIFAIIGRGDNLDVFKEVFNVNNE</sequence>
<organism evidence="2 3">
    <name type="scientific">Tritrichomonas musculus</name>
    <dbReference type="NCBI Taxonomy" id="1915356"/>
    <lineage>
        <taxon>Eukaryota</taxon>
        <taxon>Metamonada</taxon>
        <taxon>Parabasalia</taxon>
        <taxon>Tritrichomonadida</taxon>
        <taxon>Tritrichomonadidae</taxon>
        <taxon>Tritrichomonas</taxon>
    </lineage>
</organism>
<feature type="domain" description="Microbial-type PARG catalytic" evidence="1">
    <location>
        <begin position="14"/>
        <end position="166"/>
    </location>
</feature>
<dbReference type="InterPro" id="IPR019261">
    <property type="entry name" value="PARG_cat_microbial"/>
</dbReference>
<dbReference type="PIRSF" id="PIRSF014899">
    <property type="entry name" value="UCP014899"/>
    <property type="match status" value="1"/>
</dbReference>
<dbReference type="Proteomes" id="UP001470230">
    <property type="component" value="Unassembled WGS sequence"/>
</dbReference>
<dbReference type="InterPro" id="IPR012664">
    <property type="entry name" value="CHP02452"/>
</dbReference>
<dbReference type="Pfam" id="PF10021">
    <property type="entry name" value="PARG_cat_microb"/>
    <property type="match status" value="1"/>
</dbReference>
<dbReference type="NCBIfam" id="TIGR02452">
    <property type="entry name" value="TIGR02452 family protein"/>
    <property type="match status" value="1"/>
</dbReference>
<protein>
    <recommendedName>
        <fullName evidence="1">Microbial-type PARG catalytic domain-containing protein</fullName>
    </recommendedName>
</protein>
<dbReference type="EMBL" id="JAPFFF010000007">
    <property type="protein sequence ID" value="KAK8886565.1"/>
    <property type="molecule type" value="Genomic_DNA"/>
</dbReference>
<dbReference type="Gene3D" id="3.40.220.10">
    <property type="entry name" value="Leucine Aminopeptidase, subunit E, domain 1"/>
    <property type="match status" value="1"/>
</dbReference>